<organism evidence="1 2">
    <name type="scientific">Mucor circinelloides f. lusitanicus</name>
    <name type="common">Mucor racemosus var. lusitanicus</name>
    <dbReference type="NCBI Taxonomy" id="29924"/>
    <lineage>
        <taxon>Eukaryota</taxon>
        <taxon>Fungi</taxon>
        <taxon>Fungi incertae sedis</taxon>
        <taxon>Mucoromycota</taxon>
        <taxon>Mucoromycotina</taxon>
        <taxon>Mucoromycetes</taxon>
        <taxon>Mucorales</taxon>
        <taxon>Mucorineae</taxon>
        <taxon>Mucoraceae</taxon>
        <taxon>Mucor</taxon>
    </lineage>
</organism>
<gene>
    <name evidence="1" type="ORF">FB192DRAFT_1257486</name>
</gene>
<name>A0A8H4B994_MUCCL</name>
<evidence type="ECO:0000313" key="2">
    <source>
        <dbReference type="Proteomes" id="UP000469890"/>
    </source>
</evidence>
<dbReference type="EMBL" id="JAAECE010000009">
    <property type="protein sequence ID" value="KAF1797710.1"/>
    <property type="molecule type" value="Genomic_DNA"/>
</dbReference>
<evidence type="ECO:0000313" key="1">
    <source>
        <dbReference type="EMBL" id="KAF1797710.1"/>
    </source>
</evidence>
<reference evidence="1 2" key="1">
    <citation type="submission" date="2019-09" db="EMBL/GenBank/DDBJ databases">
        <authorList>
            <consortium name="DOE Joint Genome Institute"/>
            <person name="Mondo S.J."/>
            <person name="Navarro-Mendoza M.I."/>
            <person name="Perez-Arques C."/>
            <person name="Panchal S."/>
            <person name="Nicolas F.E."/>
            <person name="Ganguly P."/>
            <person name="Pangilinan J."/>
            <person name="Grigoriev I."/>
            <person name="Heitman J."/>
            <person name="Sanya K."/>
            <person name="Garre V."/>
        </authorList>
    </citation>
    <scope>NUCLEOTIDE SEQUENCE [LARGE SCALE GENOMIC DNA]</scope>
    <source>
        <strain evidence="1 2">MU402</strain>
    </source>
</reference>
<accession>A0A8H4B994</accession>
<comment type="caution">
    <text evidence="1">The sequence shown here is derived from an EMBL/GenBank/DDBJ whole genome shotgun (WGS) entry which is preliminary data.</text>
</comment>
<protein>
    <recommendedName>
        <fullName evidence="3">Reverse transcriptase domain-containing protein</fullName>
    </recommendedName>
</protein>
<dbReference type="Proteomes" id="UP000469890">
    <property type="component" value="Unassembled WGS sequence"/>
</dbReference>
<sequence>MAYADDIVCLLTSPADLDRLHSHLRMFSAASNALVNFHNISLRGSVRDYDMIWPTPLLQHRITSWHDATSAFPVRYLGFPLYTSVAQRNSFLDQLLAKVRVGCQIHKQRGLSVRGRATVLNSLVLSKLWHVLRVVTVPMSFLDSIQSVISQFIDFRISPKIGHPTFFSSRRSGGLGILNPKLQQGALQLRWLDPLLSMS</sequence>
<proteinExistence type="predicted"/>
<evidence type="ECO:0008006" key="3">
    <source>
        <dbReference type="Google" id="ProtNLM"/>
    </source>
</evidence>
<dbReference type="AlphaFoldDB" id="A0A8H4B994"/>
<feature type="non-terminal residue" evidence="1">
    <location>
        <position position="199"/>
    </location>
</feature>